<feature type="domain" description="Dof-type" evidence="11">
    <location>
        <begin position="27"/>
        <end position="81"/>
    </location>
</feature>
<evidence type="ECO:0000256" key="4">
    <source>
        <dbReference type="ARBA" id="ARBA00023015"/>
    </source>
</evidence>
<feature type="region of interest" description="Disordered" evidence="10">
    <location>
        <begin position="1"/>
        <end position="26"/>
    </location>
</feature>
<keyword evidence="3 9" id="KW-0862">Zinc</keyword>
<dbReference type="GO" id="GO:0003677">
    <property type="term" value="F:DNA binding"/>
    <property type="evidence" value="ECO:0007669"/>
    <property type="project" value="UniProtKB-UniRule"/>
</dbReference>
<name>A0A6J1K7U5_CUCMA</name>
<keyword evidence="4 9" id="KW-0805">Transcription regulation</keyword>
<evidence type="ECO:0000313" key="12">
    <source>
        <dbReference type="Proteomes" id="UP000504608"/>
    </source>
</evidence>
<evidence type="ECO:0000256" key="9">
    <source>
        <dbReference type="RuleBase" id="RU369094"/>
    </source>
</evidence>
<keyword evidence="2 8" id="KW-0863">Zinc-finger</keyword>
<keyword evidence="7 8" id="KW-0539">Nucleus</keyword>
<dbReference type="OrthoDB" id="1927254at2759"/>
<reference evidence="13" key="1">
    <citation type="submission" date="2025-08" db="UniProtKB">
        <authorList>
            <consortium name="RefSeq"/>
        </authorList>
    </citation>
    <scope>IDENTIFICATION</scope>
    <source>
        <tissue evidence="13">Young leaves</tissue>
    </source>
</reference>
<organism evidence="12 13">
    <name type="scientific">Cucurbita maxima</name>
    <name type="common">Pumpkin</name>
    <name type="synonym">Winter squash</name>
    <dbReference type="NCBI Taxonomy" id="3661"/>
    <lineage>
        <taxon>Eukaryota</taxon>
        <taxon>Viridiplantae</taxon>
        <taxon>Streptophyta</taxon>
        <taxon>Embryophyta</taxon>
        <taxon>Tracheophyta</taxon>
        <taxon>Spermatophyta</taxon>
        <taxon>Magnoliopsida</taxon>
        <taxon>eudicotyledons</taxon>
        <taxon>Gunneridae</taxon>
        <taxon>Pentapetalae</taxon>
        <taxon>rosids</taxon>
        <taxon>fabids</taxon>
        <taxon>Cucurbitales</taxon>
        <taxon>Cucurbitaceae</taxon>
        <taxon>Cucurbiteae</taxon>
        <taxon>Cucurbita</taxon>
    </lineage>
</organism>
<dbReference type="GO" id="GO:0008270">
    <property type="term" value="F:zinc ion binding"/>
    <property type="evidence" value="ECO:0007669"/>
    <property type="project" value="UniProtKB-KW"/>
</dbReference>
<proteinExistence type="predicted"/>
<dbReference type="GeneID" id="111491947"/>
<keyword evidence="6 9" id="KW-0804">Transcription</keyword>
<feature type="region of interest" description="Disordered" evidence="10">
    <location>
        <begin position="68"/>
        <end position="98"/>
    </location>
</feature>
<dbReference type="GO" id="GO:0003700">
    <property type="term" value="F:DNA-binding transcription factor activity"/>
    <property type="evidence" value="ECO:0007669"/>
    <property type="project" value="UniProtKB-UniRule"/>
</dbReference>
<accession>A0A6J1K7U5</accession>
<dbReference type="RefSeq" id="XP_022996820.1">
    <property type="nucleotide sequence ID" value="XM_023141052.1"/>
</dbReference>
<evidence type="ECO:0000256" key="10">
    <source>
        <dbReference type="SAM" id="MobiDB-lite"/>
    </source>
</evidence>
<dbReference type="KEGG" id="cmax:111491947"/>
<sequence length="252" mass="26468">MPSESANRSSRPQHSMAFPPPPQSDPLPCPRCDSLNTKFCYYNNYNLSQPRHFCKSCRRYWTHGGTLRDVPVGGGSRKNSKRSRYHNINNTNTSSSVSVSVSSTSVSSSTSASSSSASLLPAPTLNNDINVVDVNLNDTMPAPGSFTSLLSSQASGFLALGGYASASGSGHAPATFDDMGFALGRGLWGTTTCTYPEVGDLVGSYSAAVAPETSSYNTWQMNASDGGNGGVVDGDLLGWPDLAISMQGKSLK</sequence>
<dbReference type="PANTHER" id="PTHR31992">
    <property type="entry name" value="DOF ZINC FINGER PROTEIN DOF1.4-RELATED"/>
    <property type="match status" value="1"/>
</dbReference>
<comment type="subcellular location">
    <subcellularLocation>
        <location evidence="8 9">Nucleus</location>
    </subcellularLocation>
</comment>
<evidence type="ECO:0000256" key="5">
    <source>
        <dbReference type="ARBA" id="ARBA00023125"/>
    </source>
</evidence>
<evidence type="ECO:0000256" key="6">
    <source>
        <dbReference type="ARBA" id="ARBA00023163"/>
    </source>
</evidence>
<dbReference type="InterPro" id="IPR003851">
    <property type="entry name" value="Znf_Dof"/>
</dbReference>
<gene>
    <name evidence="13" type="primary">LOC111491947</name>
</gene>
<dbReference type="Pfam" id="PF02701">
    <property type="entry name" value="Zn_ribbon_Dof"/>
    <property type="match status" value="1"/>
</dbReference>
<evidence type="ECO:0000256" key="8">
    <source>
        <dbReference type="PROSITE-ProRule" id="PRU00071"/>
    </source>
</evidence>
<dbReference type="AlphaFoldDB" id="A0A6J1K7U5"/>
<dbReference type="PANTHER" id="PTHR31992:SF12">
    <property type="entry name" value="DOF ZINC FINGER PROTEIN DOF3.4"/>
    <property type="match status" value="1"/>
</dbReference>
<feature type="compositionally biased region" description="Polar residues" evidence="10">
    <location>
        <begin position="1"/>
        <end position="13"/>
    </location>
</feature>
<dbReference type="Proteomes" id="UP000504608">
    <property type="component" value="Unplaced"/>
</dbReference>
<dbReference type="InterPro" id="IPR045174">
    <property type="entry name" value="Dof"/>
</dbReference>
<dbReference type="GO" id="GO:0005634">
    <property type="term" value="C:nucleus"/>
    <property type="evidence" value="ECO:0007669"/>
    <property type="project" value="UniProtKB-SubCell"/>
</dbReference>
<evidence type="ECO:0000256" key="7">
    <source>
        <dbReference type="ARBA" id="ARBA00023242"/>
    </source>
</evidence>
<keyword evidence="12" id="KW-1185">Reference proteome</keyword>
<keyword evidence="5 8" id="KW-0238">DNA-binding</keyword>
<evidence type="ECO:0000259" key="11">
    <source>
        <dbReference type="PROSITE" id="PS50884"/>
    </source>
</evidence>
<keyword evidence="1 9" id="KW-0479">Metal-binding</keyword>
<evidence type="ECO:0000256" key="1">
    <source>
        <dbReference type="ARBA" id="ARBA00022723"/>
    </source>
</evidence>
<dbReference type="PROSITE" id="PS01361">
    <property type="entry name" value="ZF_DOF_1"/>
    <property type="match status" value="1"/>
</dbReference>
<protein>
    <recommendedName>
        <fullName evidence="9">Dof zinc finger protein</fullName>
    </recommendedName>
</protein>
<dbReference type="PROSITE" id="PS50884">
    <property type="entry name" value="ZF_DOF_2"/>
    <property type="match status" value="1"/>
</dbReference>
<evidence type="ECO:0000313" key="13">
    <source>
        <dbReference type="RefSeq" id="XP_022996820.1"/>
    </source>
</evidence>
<comment type="function">
    <text evidence="9">Transcription factor that binds specifically to a 5'-AA[AG]G-3' consensus core sequence.</text>
</comment>
<evidence type="ECO:0000256" key="3">
    <source>
        <dbReference type="ARBA" id="ARBA00022833"/>
    </source>
</evidence>
<evidence type="ECO:0000256" key="2">
    <source>
        <dbReference type="ARBA" id="ARBA00022771"/>
    </source>
</evidence>